<keyword evidence="1" id="KW-0812">Transmembrane</keyword>
<name>A0A4S1XCY3_9SPHN</name>
<dbReference type="EMBL" id="SRXT01000004">
    <property type="protein sequence ID" value="TGX53517.1"/>
    <property type="molecule type" value="Genomic_DNA"/>
</dbReference>
<dbReference type="Proteomes" id="UP000306147">
    <property type="component" value="Unassembled WGS sequence"/>
</dbReference>
<reference evidence="2 3" key="1">
    <citation type="submission" date="2019-04" db="EMBL/GenBank/DDBJ databases">
        <title>Sphingomonas psychrotolerans sp. nov., isolated from soil in the Tianshan Mountains, Xinjiang, China.</title>
        <authorList>
            <person name="Luo Y."/>
            <person name="Sheng H."/>
        </authorList>
    </citation>
    <scope>NUCLEOTIDE SEQUENCE [LARGE SCALE GENOMIC DNA]</scope>
    <source>
        <strain evidence="2 3">ZFGT-11</strain>
    </source>
</reference>
<keyword evidence="1" id="KW-1133">Transmembrane helix</keyword>
<feature type="transmembrane region" description="Helical" evidence="1">
    <location>
        <begin position="246"/>
        <end position="266"/>
    </location>
</feature>
<accession>A0A4S1XCY3</accession>
<feature type="transmembrane region" description="Helical" evidence="1">
    <location>
        <begin position="99"/>
        <end position="119"/>
    </location>
</feature>
<proteinExistence type="predicted"/>
<gene>
    <name evidence="2" type="ORF">E5A73_11825</name>
</gene>
<comment type="caution">
    <text evidence="2">The sequence shown here is derived from an EMBL/GenBank/DDBJ whole genome shotgun (WGS) entry which is preliminary data.</text>
</comment>
<protein>
    <submittedName>
        <fullName evidence="2">Uncharacterized protein</fullName>
    </submittedName>
</protein>
<organism evidence="2 3">
    <name type="scientific">Sphingomonas gei</name>
    <dbReference type="NCBI Taxonomy" id="1395960"/>
    <lineage>
        <taxon>Bacteria</taxon>
        <taxon>Pseudomonadati</taxon>
        <taxon>Pseudomonadota</taxon>
        <taxon>Alphaproteobacteria</taxon>
        <taxon>Sphingomonadales</taxon>
        <taxon>Sphingomonadaceae</taxon>
        <taxon>Sphingomonas</taxon>
    </lineage>
</organism>
<dbReference type="AlphaFoldDB" id="A0A4S1XCY3"/>
<evidence type="ECO:0000313" key="2">
    <source>
        <dbReference type="EMBL" id="TGX53517.1"/>
    </source>
</evidence>
<dbReference type="OrthoDB" id="7578052at2"/>
<evidence type="ECO:0000256" key="1">
    <source>
        <dbReference type="SAM" id="Phobius"/>
    </source>
</evidence>
<feature type="transmembrane region" description="Helical" evidence="1">
    <location>
        <begin position="21"/>
        <end position="45"/>
    </location>
</feature>
<evidence type="ECO:0000313" key="3">
    <source>
        <dbReference type="Proteomes" id="UP000306147"/>
    </source>
</evidence>
<feature type="transmembrane region" description="Helical" evidence="1">
    <location>
        <begin position="57"/>
        <end position="79"/>
    </location>
</feature>
<sequence>MTDTTEPAAARSRRAISVSRLLIGWLAIVALFFIWQTALYTGLIARFAEWQFAQFGGYFPLASACLLVVLLGVPVLYVLSQRERKASTVYGQGRLLVRFLAVLAVLAGIGAIGLLVYAFSLSLATGTPARIDSRSADLIVHDDGAATLSGNVRYDRIAVMDADTPLSGWGVRFVPMMGKGEKGNKLRYFVQTSAGPEAPKLEEISGTLRRNALRGDIIRLYNDAGYEVATPHYVLYTSNFAMRVSYFWGAFQCLLVALVLGAAAGVQRWRLRRLGETRRSGTPHAIG</sequence>
<keyword evidence="1" id="KW-0472">Membrane</keyword>
<keyword evidence="3" id="KW-1185">Reference proteome</keyword>
<dbReference type="RefSeq" id="WP_135964023.1">
    <property type="nucleotide sequence ID" value="NZ_SRXT01000004.1"/>
</dbReference>